<keyword evidence="2" id="KW-1185">Reference proteome</keyword>
<proteinExistence type="predicted"/>
<organism evidence="1 2">
    <name type="scientific">Allacma fusca</name>
    <dbReference type="NCBI Taxonomy" id="39272"/>
    <lineage>
        <taxon>Eukaryota</taxon>
        <taxon>Metazoa</taxon>
        <taxon>Ecdysozoa</taxon>
        <taxon>Arthropoda</taxon>
        <taxon>Hexapoda</taxon>
        <taxon>Collembola</taxon>
        <taxon>Symphypleona</taxon>
        <taxon>Sminthuridae</taxon>
        <taxon>Allacma</taxon>
    </lineage>
</organism>
<gene>
    <name evidence="1" type="ORF">AFUS01_LOCUS8930</name>
</gene>
<dbReference type="Proteomes" id="UP000708208">
    <property type="component" value="Unassembled WGS sequence"/>
</dbReference>
<accession>A0A8J2P0G9</accession>
<dbReference type="EMBL" id="CAJVCH010062937">
    <property type="protein sequence ID" value="CAG7719614.1"/>
    <property type="molecule type" value="Genomic_DNA"/>
</dbReference>
<sequence length="75" mass="8234">ACIFETGGAVTCGNSNVVVGCLARNYQSCARTEVAIFSKLPEVWFNEKIEEATKKCRVYAGYKDMPPLRELGNDA</sequence>
<reference evidence="1" key="1">
    <citation type="submission" date="2021-06" db="EMBL/GenBank/DDBJ databases">
        <authorList>
            <person name="Hodson N. C."/>
            <person name="Mongue J. A."/>
            <person name="Jaron S. K."/>
        </authorList>
    </citation>
    <scope>NUCLEOTIDE SEQUENCE</scope>
</reference>
<evidence type="ECO:0000313" key="1">
    <source>
        <dbReference type="EMBL" id="CAG7719614.1"/>
    </source>
</evidence>
<dbReference type="AlphaFoldDB" id="A0A8J2P0G9"/>
<feature type="non-terminal residue" evidence="1">
    <location>
        <position position="1"/>
    </location>
</feature>
<protein>
    <submittedName>
        <fullName evidence="1">Uncharacterized protein</fullName>
    </submittedName>
</protein>
<evidence type="ECO:0000313" key="2">
    <source>
        <dbReference type="Proteomes" id="UP000708208"/>
    </source>
</evidence>
<name>A0A8J2P0G9_9HEXA</name>
<comment type="caution">
    <text evidence="1">The sequence shown here is derived from an EMBL/GenBank/DDBJ whole genome shotgun (WGS) entry which is preliminary data.</text>
</comment>